<gene>
    <name evidence="2" type="ORF">WMW72_26845</name>
</gene>
<feature type="region of interest" description="Disordered" evidence="1">
    <location>
        <begin position="33"/>
        <end position="53"/>
    </location>
</feature>
<dbReference type="EMBL" id="JBBPCC010000022">
    <property type="protein sequence ID" value="MEK8131532.1"/>
    <property type="molecule type" value="Genomic_DNA"/>
</dbReference>
<sequence>MAKQVLAIALACLAMGLSLLFVTNEDLLFDKSELPASPPTSASFYSDSGAEAK</sequence>
<comment type="caution">
    <text evidence="2">The sequence shown here is derived from an EMBL/GenBank/DDBJ whole genome shotgun (WGS) entry which is preliminary data.</text>
</comment>
<organism evidence="2 3">
    <name type="scientific">Paenibacillus filicis</name>
    <dbReference type="NCBI Taxonomy" id="669464"/>
    <lineage>
        <taxon>Bacteria</taxon>
        <taxon>Bacillati</taxon>
        <taxon>Bacillota</taxon>
        <taxon>Bacilli</taxon>
        <taxon>Bacillales</taxon>
        <taxon>Paenibacillaceae</taxon>
        <taxon>Paenibacillus</taxon>
    </lineage>
</organism>
<proteinExistence type="predicted"/>
<evidence type="ECO:0000313" key="3">
    <source>
        <dbReference type="Proteomes" id="UP001469365"/>
    </source>
</evidence>
<dbReference type="Proteomes" id="UP001469365">
    <property type="component" value="Unassembled WGS sequence"/>
</dbReference>
<name>A0ABU9DTM5_9BACL</name>
<accession>A0ABU9DTM5</accession>
<evidence type="ECO:0000313" key="2">
    <source>
        <dbReference type="EMBL" id="MEK8131532.1"/>
    </source>
</evidence>
<protein>
    <submittedName>
        <fullName evidence="2">Uncharacterized protein</fullName>
    </submittedName>
</protein>
<evidence type="ECO:0000256" key="1">
    <source>
        <dbReference type="SAM" id="MobiDB-lite"/>
    </source>
</evidence>
<keyword evidence="3" id="KW-1185">Reference proteome</keyword>
<dbReference type="RefSeq" id="WP_341418667.1">
    <property type="nucleotide sequence ID" value="NZ_JBBPCC010000022.1"/>
</dbReference>
<reference evidence="2 3" key="1">
    <citation type="submission" date="2024-04" db="EMBL/GenBank/DDBJ databases">
        <title>draft genome sequnece of Paenibacillus filicis.</title>
        <authorList>
            <person name="Kim D.-U."/>
        </authorList>
    </citation>
    <scope>NUCLEOTIDE SEQUENCE [LARGE SCALE GENOMIC DNA]</scope>
    <source>
        <strain evidence="2 3">KACC14197</strain>
    </source>
</reference>